<dbReference type="PANTHER" id="PTHR11669:SF51">
    <property type="entry name" value="AAA+ ATPASE DOMAIN-CONTAINING PROTEIN"/>
    <property type="match status" value="1"/>
</dbReference>
<dbReference type="OrthoDB" id="1906110at2759"/>
<sequence length="215" mass="23955">MSQDDILDFSFGLSLHSEVDILLNTNISHKYQPKLFQDIAGHEIAIKAISKSIEKKKLARLYLFHGSNGTGKTSTTRIFTMALNCQSTSHTKACWSCRGCSRSLYVMGFCSGSRIPGLERIKTLLHSTSFTQAIPGFKVLIIKDCHYFNAEAWSELLGITDQERGSKVVFVLVTTDASIVPINISSRCHKFCFLKLKDEEITHKLAKILSCEGST</sequence>
<dbReference type="Gene3D" id="3.40.50.300">
    <property type="entry name" value="P-loop containing nucleotide triphosphate hydrolases"/>
    <property type="match status" value="1"/>
</dbReference>
<protein>
    <recommendedName>
        <fullName evidence="3">AAA-type ATPase family protein</fullName>
    </recommendedName>
</protein>
<dbReference type="Proteomes" id="UP000585474">
    <property type="component" value="Unassembled WGS sequence"/>
</dbReference>
<dbReference type="EMBL" id="BJWL01000004">
    <property type="protein sequence ID" value="GFY86354.1"/>
    <property type="molecule type" value="Genomic_DNA"/>
</dbReference>
<dbReference type="GO" id="GO:0006261">
    <property type="term" value="P:DNA-templated DNA replication"/>
    <property type="evidence" value="ECO:0007669"/>
    <property type="project" value="TreeGrafter"/>
</dbReference>
<accession>A0A7J0EIQ6</accession>
<dbReference type="GO" id="GO:0003689">
    <property type="term" value="F:DNA clamp loader activity"/>
    <property type="evidence" value="ECO:0007669"/>
    <property type="project" value="TreeGrafter"/>
</dbReference>
<proteinExistence type="predicted"/>
<name>A0A7J0EIQ6_9ERIC</name>
<dbReference type="AlphaFoldDB" id="A0A7J0EIQ6"/>
<dbReference type="InterPro" id="IPR050238">
    <property type="entry name" value="DNA_Rep/Repair_Clamp_Loader"/>
</dbReference>
<dbReference type="InterPro" id="IPR027417">
    <property type="entry name" value="P-loop_NTPase"/>
</dbReference>
<comment type="caution">
    <text evidence="1">The sequence shown here is derived from an EMBL/GenBank/DDBJ whole genome shotgun (WGS) entry which is preliminary data.</text>
</comment>
<dbReference type="SUPFAM" id="SSF52540">
    <property type="entry name" value="P-loop containing nucleoside triphosphate hydrolases"/>
    <property type="match status" value="1"/>
</dbReference>
<reference evidence="1 2" key="1">
    <citation type="submission" date="2019-07" db="EMBL/GenBank/DDBJ databases">
        <title>De Novo Assembly of kiwifruit Actinidia rufa.</title>
        <authorList>
            <person name="Sugita-Konishi S."/>
            <person name="Sato K."/>
            <person name="Mori E."/>
            <person name="Abe Y."/>
            <person name="Kisaki G."/>
            <person name="Hamano K."/>
            <person name="Suezawa K."/>
            <person name="Otani M."/>
            <person name="Fukuda T."/>
            <person name="Manabe T."/>
            <person name="Gomi K."/>
            <person name="Tabuchi M."/>
            <person name="Akimitsu K."/>
            <person name="Kataoka I."/>
        </authorList>
    </citation>
    <scope>NUCLEOTIDE SEQUENCE [LARGE SCALE GENOMIC DNA]</scope>
    <source>
        <strain evidence="2">cv. Fuchu</strain>
    </source>
</reference>
<dbReference type="Pfam" id="PF13177">
    <property type="entry name" value="DNA_pol3_delta2"/>
    <property type="match status" value="1"/>
</dbReference>
<evidence type="ECO:0000313" key="1">
    <source>
        <dbReference type="EMBL" id="GFY86354.1"/>
    </source>
</evidence>
<gene>
    <name evidence="1" type="ORF">Acr_04g0010920</name>
</gene>
<dbReference type="GO" id="GO:0006281">
    <property type="term" value="P:DNA repair"/>
    <property type="evidence" value="ECO:0007669"/>
    <property type="project" value="TreeGrafter"/>
</dbReference>
<evidence type="ECO:0000313" key="2">
    <source>
        <dbReference type="Proteomes" id="UP000585474"/>
    </source>
</evidence>
<evidence type="ECO:0008006" key="3">
    <source>
        <dbReference type="Google" id="ProtNLM"/>
    </source>
</evidence>
<organism evidence="1 2">
    <name type="scientific">Actinidia rufa</name>
    <dbReference type="NCBI Taxonomy" id="165716"/>
    <lineage>
        <taxon>Eukaryota</taxon>
        <taxon>Viridiplantae</taxon>
        <taxon>Streptophyta</taxon>
        <taxon>Embryophyta</taxon>
        <taxon>Tracheophyta</taxon>
        <taxon>Spermatophyta</taxon>
        <taxon>Magnoliopsida</taxon>
        <taxon>eudicotyledons</taxon>
        <taxon>Gunneridae</taxon>
        <taxon>Pentapetalae</taxon>
        <taxon>asterids</taxon>
        <taxon>Ericales</taxon>
        <taxon>Actinidiaceae</taxon>
        <taxon>Actinidia</taxon>
    </lineage>
</organism>
<dbReference type="GO" id="GO:0005663">
    <property type="term" value="C:DNA replication factor C complex"/>
    <property type="evidence" value="ECO:0007669"/>
    <property type="project" value="TreeGrafter"/>
</dbReference>
<dbReference type="PANTHER" id="PTHR11669">
    <property type="entry name" value="REPLICATION FACTOR C / DNA POLYMERASE III GAMMA-TAU SUBUNIT"/>
    <property type="match status" value="1"/>
</dbReference>
<keyword evidence="2" id="KW-1185">Reference proteome</keyword>